<evidence type="ECO:0000256" key="12">
    <source>
        <dbReference type="ARBA" id="ARBA00023239"/>
    </source>
</evidence>
<sequence>MASLRSTYLYLYNSILCSGWCYILYQATVTWLSGWSPAATWEVVEIPLKIFQTAALLEVAHSLLGVVRAPLLTSVMQVASRLWLLWGIVDAAPAAALTRYERGLSIGTFSLPVGFHTMLMAWGLSEVIRYSFFSVKEWRTPYYWLTWLRFTGFLILYPVGVASEMAMVRLAYPAINDQRIFCFDMPNRVNFGLDYPFCCIVLTCLYLPGFPFLFSHMLRQRAKILGPSSQKQQ</sequence>
<gene>
    <name evidence="15" type="ORF">WJX74_004530</name>
</gene>
<feature type="transmembrane region" description="Helical" evidence="14">
    <location>
        <begin position="7"/>
        <end position="25"/>
    </location>
</feature>
<dbReference type="Pfam" id="PF04387">
    <property type="entry name" value="PTPLA"/>
    <property type="match status" value="1"/>
</dbReference>
<evidence type="ECO:0000313" key="15">
    <source>
        <dbReference type="EMBL" id="KAK9821505.1"/>
    </source>
</evidence>
<comment type="catalytic activity">
    <reaction evidence="13 14">
        <text>a very-long-chain (3R)-3-hydroxyacyl-CoA = a very-long-chain (2E)-enoyl-CoA + H2O</text>
        <dbReference type="Rhea" id="RHEA:45812"/>
        <dbReference type="ChEBI" id="CHEBI:15377"/>
        <dbReference type="ChEBI" id="CHEBI:83728"/>
        <dbReference type="ChEBI" id="CHEBI:85440"/>
        <dbReference type="EC" id="4.2.1.134"/>
    </reaction>
</comment>
<evidence type="ECO:0000256" key="11">
    <source>
        <dbReference type="ARBA" id="ARBA00023160"/>
    </source>
</evidence>
<evidence type="ECO:0000256" key="10">
    <source>
        <dbReference type="ARBA" id="ARBA00023136"/>
    </source>
</evidence>
<feature type="transmembrane region" description="Helical" evidence="14">
    <location>
        <begin position="193"/>
        <end position="214"/>
    </location>
</feature>
<evidence type="ECO:0000256" key="7">
    <source>
        <dbReference type="ARBA" id="ARBA00022832"/>
    </source>
</evidence>
<comment type="subcellular location">
    <subcellularLocation>
        <location evidence="14">Endoplasmic reticulum membrane</location>
        <topology evidence="14">Multi-pass membrane protein</topology>
    </subcellularLocation>
    <subcellularLocation>
        <location evidence="1">Membrane</location>
        <topology evidence="1">Multi-pass membrane protein</topology>
    </subcellularLocation>
</comment>
<keyword evidence="5 14" id="KW-0444">Lipid biosynthesis</keyword>
<evidence type="ECO:0000256" key="5">
    <source>
        <dbReference type="ARBA" id="ARBA00022516"/>
    </source>
</evidence>
<dbReference type="AlphaFoldDB" id="A0AAW1QJ75"/>
<evidence type="ECO:0000256" key="14">
    <source>
        <dbReference type="RuleBase" id="RU363109"/>
    </source>
</evidence>
<name>A0AAW1QJ75_9CHLO</name>
<evidence type="ECO:0000256" key="4">
    <source>
        <dbReference type="ARBA" id="ARBA00013122"/>
    </source>
</evidence>
<keyword evidence="12 14" id="KW-0456">Lyase</keyword>
<comment type="caution">
    <text evidence="15">The sequence shown here is derived from an EMBL/GenBank/DDBJ whole genome shotgun (WGS) entry which is preliminary data.</text>
</comment>
<proteinExistence type="inferred from homology"/>
<comment type="similarity">
    <text evidence="3 14">Belongs to the very long-chain fatty acids dehydratase HACD family.</text>
</comment>
<keyword evidence="6 14" id="KW-0812">Transmembrane</keyword>
<organism evidence="15 16">
    <name type="scientific">Apatococcus lobatus</name>
    <dbReference type="NCBI Taxonomy" id="904363"/>
    <lineage>
        <taxon>Eukaryota</taxon>
        <taxon>Viridiplantae</taxon>
        <taxon>Chlorophyta</taxon>
        <taxon>core chlorophytes</taxon>
        <taxon>Trebouxiophyceae</taxon>
        <taxon>Chlorellales</taxon>
        <taxon>Chlorellaceae</taxon>
        <taxon>Apatococcus</taxon>
    </lineage>
</organism>
<evidence type="ECO:0000313" key="16">
    <source>
        <dbReference type="Proteomes" id="UP001438707"/>
    </source>
</evidence>
<accession>A0AAW1QJ75</accession>
<evidence type="ECO:0000256" key="13">
    <source>
        <dbReference type="ARBA" id="ARBA00036671"/>
    </source>
</evidence>
<evidence type="ECO:0000256" key="1">
    <source>
        <dbReference type="ARBA" id="ARBA00004141"/>
    </source>
</evidence>
<keyword evidence="7 14" id="KW-0276">Fatty acid metabolism</keyword>
<keyword evidence="8 14" id="KW-1133">Transmembrane helix</keyword>
<dbReference type="GO" id="GO:0030148">
    <property type="term" value="P:sphingolipid biosynthetic process"/>
    <property type="evidence" value="ECO:0007669"/>
    <property type="project" value="TreeGrafter"/>
</dbReference>
<evidence type="ECO:0000256" key="3">
    <source>
        <dbReference type="ARBA" id="ARBA00007811"/>
    </source>
</evidence>
<dbReference type="GO" id="GO:0102158">
    <property type="term" value="F:very-long-chain (3R)-3-hydroxyacyl-CoA dehydratase activity"/>
    <property type="evidence" value="ECO:0007669"/>
    <property type="project" value="UniProtKB-EC"/>
</dbReference>
<keyword evidence="14" id="KW-0256">Endoplasmic reticulum</keyword>
<dbReference type="GO" id="GO:0005789">
    <property type="term" value="C:endoplasmic reticulum membrane"/>
    <property type="evidence" value="ECO:0007669"/>
    <property type="project" value="UniProtKB-SubCell"/>
</dbReference>
<evidence type="ECO:0000256" key="6">
    <source>
        <dbReference type="ARBA" id="ARBA00022692"/>
    </source>
</evidence>
<comment type="pathway">
    <text evidence="2 14">Lipid metabolism; fatty acid biosynthesis.</text>
</comment>
<keyword evidence="9 14" id="KW-0443">Lipid metabolism</keyword>
<evidence type="ECO:0000256" key="9">
    <source>
        <dbReference type="ARBA" id="ARBA00023098"/>
    </source>
</evidence>
<evidence type="ECO:0000256" key="2">
    <source>
        <dbReference type="ARBA" id="ARBA00005194"/>
    </source>
</evidence>
<dbReference type="GO" id="GO:0042761">
    <property type="term" value="P:very long-chain fatty acid biosynthetic process"/>
    <property type="evidence" value="ECO:0007669"/>
    <property type="project" value="TreeGrafter"/>
</dbReference>
<feature type="transmembrane region" description="Helical" evidence="14">
    <location>
        <begin position="142"/>
        <end position="160"/>
    </location>
</feature>
<comment type="function">
    <text evidence="14">Catalyzes the third of the four reactions of the long-chain fatty acids elongation cycle. This endoplasmic reticulum-bound enzymatic process, allows the addition of two carbons to the chain of long- and very long-chain fatty acids/VLCFAs per cycle. This enzyme catalyzes the dehydration of the 3-hydroxyacyl-CoA intermediate into trans-2,3-enoyl-CoA, within each cycle of fatty acid elongation. Thereby, it participates to the production of VLCFAs of different chain lengths that are involved in multiple biological processes as precursors of membrane lipids and lipid mediators.</text>
</comment>
<evidence type="ECO:0000256" key="8">
    <source>
        <dbReference type="ARBA" id="ARBA00022989"/>
    </source>
</evidence>
<dbReference type="PANTHER" id="PTHR11035">
    <property type="entry name" value="VERY-LONG-CHAIN (3R)-3-HYDROXYACYL-COA DEHYDRATASE"/>
    <property type="match status" value="1"/>
</dbReference>
<comment type="caution">
    <text evidence="14">Lacks conserved residue(s) required for the propagation of feature annotation.</text>
</comment>
<keyword evidence="10 14" id="KW-0472">Membrane</keyword>
<keyword evidence="11 14" id="KW-0275">Fatty acid biosynthesis</keyword>
<dbReference type="InterPro" id="IPR007482">
    <property type="entry name" value="Tyr_Pase-like_PTPLA"/>
</dbReference>
<dbReference type="Proteomes" id="UP001438707">
    <property type="component" value="Unassembled WGS sequence"/>
</dbReference>
<dbReference type="EC" id="4.2.1.134" evidence="4 14"/>
<dbReference type="PANTHER" id="PTHR11035:SF3">
    <property type="entry name" value="VERY-LONG-CHAIN (3R)-3-HYDROXYACYL-COA DEHYDRATASE"/>
    <property type="match status" value="1"/>
</dbReference>
<dbReference type="GO" id="GO:0030497">
    <property type="term" value="P:fatty acid elongation"/>
    <property type="evidence" value="ECO:0007669"/>
    <property type="project" value="TreeGrafter"/>
</dbReference>
<protein>
    <recommendedName>
        <fullName evidence="4 14">Very-long-chain (3R)-3-hydroxyacyl-CoA dehydratase</fullName>
        <ecNumber evidence="4 14">4.2.1.134</ecNumber>
    </recommendedName>
</protein>
<reference evidence="15 16" key="1">
    <citation type="journal article" date="2024" name="Nat. Commun.">
        <title>Phylogenomics reveals the evolutionary origins of lichenization in chlorophyte algae.</title>
        <authorList>
            <person name="Puginier C."/>
            <person name="Libourel C."/>
            <person name="Otte J."/>
            <person name="Skaloud P."/>
            <person name="Haon M."/>
            <person name="Grisel S."/>
            <person name="Petersen M."/>
            <person name="Berrin J.G."/>
            <person name="Delaux P.M."/>
            <person name="Dal Grande F."/>
            <person name="Keller J."/>
        </authorList>
    </citation>
    <scope>NUCLEOTIDE SEQUENCE [LARGE SCALE GENOMIC DNA]</scope>
    <source>
        <strain evidence="15 16">SAG 2145</strain>
    </source>
</reference>
<keyword evidence="16" id="KW-1185">Reference proteome</keyword>
<feature type="transmembrane region" description="Helical" evidence="14">
    <location>
        <begin position="106"/>
        <end position="130"/>
    </location>
</feature>
<dbReference type="EMBL" id="JALJOS010000037">
    <property type="protein sequence ID" value="KAK9821505.1"/>
    <property type="molecule type" value="Genomic_DNA"/>
</dbReference>